<dbReference type="EMBL" id="JBDJPC010000001">
    <property type="protein sequence ID" value="KAL1516858.1"/>
    <property type="molecule type" value="Genomic_DNA"/>
</dbReference>
<evidence type="ECO:0000256" key="5">
    <source>
        <dbReference type="SAM" id="Phobius"/>
    </source>
</evidence>
<dbReference type="InterPro" id="IPR000832">
    <property type="entry name" value="GPCR_2_secretin-like"/>
</dbReference>
<comment type="subcellular location">
    <subcellularLocation>
        <location evidence="1">Membrane</location>
        <topology evidence="1">Multi-pass membrane protein</topology>
    </subcellularLocation>
</comment>
<evidence type="ECO:0000313" key="8">
    <source>
        <dbReference type="Proteomes" id="UP001566132"/>
    </source>
</evidence>
<comment type="caution">
    <text evidence="7">The sequence shown here is derived from an EMBL/GenBank/DDBJ whole genome shotgun (WGS) entry which is preliminary data.</text>
</comment>
<evidence type="ECO:0000256" key="3">
    <source>
        <dbReference type="ARBA" id="ARBA00022989"/>
    </source>
</evidence>
<keyword evidence="2 5" id="KW-0812">Transmembrane</keyword>
<keyword evidence="8" id="KW-1185">Reference proteome</keyword>
<name>A0ABD1FFQ0_HYPHA</name>
<feature type="transmembrane region" description="Helical" evidence="5">
    <location>
        <begin position="179"/>
        <end position="198"/>
    </location>
</feature>
<proteinExistence type="predicted"/>
<dbReference type="GO" id="GO:0016020">
    <property type="term" value="C:membrane"/>
    <property type="evidence" value="ECO:0007669"/>
    <property type="project" value="UniProtKB-SubCell"/>
</dbReference>
<feature type="domain" description="G-protein coupled receptors family 2 profile 2" evidence="6">
    <location>
        <begin position="52"/>
        <end position="314"/>
    </location>
</feature>
<protein>
    <recommendedName>
        <fullName evidence="6">G-protein coupled receptors family 2 profile 2 domain-containing protein</fullName>
    </recommendedName>
</protein>
<feature type="transmembrane region" description="Helical" evidence="5">
    <location>
        <begin position="218"/>
        <end position="245"/>
    </location>
</feature>
<dbReference type="PROSITE" id="PS50261">
    <property type="entry name" value="G_PROTEIN_RECEP_F2_4"/>
    <property type="match status" value="1"/>
</dbReference>
<dbReference type="Pfam" id="PF00002">
    <property type="entry name" value="7tm_2"/>
    <property type="match status" value="1"/>
</dbReference>
<evidence type="ECO:0000256" key="4">
    <source>
        <dbReference type="ARBA" id="ARBA00023136"/>
    </source>
</evidence>
<dbReference type="InterPro" id="IPR050332">
    <property type="entry name" value="GPCR_2"/>
</dbReference>
<dbReference type="PANTHER" id="PTHR45620">
    <property type="entry name" value="PDF RECEPTOR-LIKE PROTEIN-RELATED"/>
    <property type="match status" value="1"/>
</dbReference>
<dbReference type="Gene3D" id="1.20.1070.10">
    <property type="entry name" value="Rhodopsin 7-helix transmembrane proteins"/>
    <property type="match status" value="1"/>
</dbReference>
<dbReference type="PROSITE" id="PS00650">
    <property type="entry name" value="G_PROTEIN_RECEP_F2_2"/>
    <property type="match status" value="1"/>
</dbReference>
<dbReference type="InterPro" id="IPR017981">
    <property type="entry name" value="GPCR_2-like_7TM"/>
</dbReference>
<evidence type="ECO:0000259" key="6">
    <source>
        <dbReference type="PROSITE" id="PS50261"/>
    </source>
</evidence>
<accession>A0ABD1FFQ0</accession>
<dbReference type="Proteomes" id="UP001566132">
    <property type="component" value="Unassembled WGS sequence"/>
</dbReference>
<feature type="transmembrane region" description="Helical" evidence="5">
    <location>
        <begin position="266"/>
        <end position="284"/>
    </location>
</feature>
<dbReference type="InterPro" id="IPR017983">
    <property type="entry name" value="GPCR_2_secretin-like_CS"/>
</dbReference>
<evidence type="ECO:0000313" key="7">
    <source>
        <dbReference type="EMBL" id="KAL1516858.1"/>
    </source>
</evidence>
<dbReference type="AlphaFoldDB" id="A0ABD1FFQ0"/>
<reference evidence="7 8" key="1">
    <citation type="submission" date="2024-05" db="EMBL/GenBank/DDBJ databases">
        <title>Genetic variation in Jamaican populations of the coffee berry borer (Hypothenemus hampei).</title>
        <authorList>
            <person name="Errbii M."/>
            <person name="Myrie A."/>
        </authorList>
    </citation>
    <scope>NUCLEOTIDE SEQUENCE [LARGE SCALE GENOMIC DNA]</scope>
    <source>
        <strain evidence="7">JA-Hopewell-2020-01-JO</strain>
        <tissue evidence="7">Whole body</tissue>
    </source>
</reference>
<evidence type="ECO:0000256" key="2">
    <source>
        <dbReference type="ARBA" id="ARBA00022692"/>
    </source>
</evidence>
<dbReference type="PRINTS" id="PR00249">
    <property type="entry name" value="GPCRSECRETIN"/>
</dbReference>
<feature type="transmembrane region" description="Helical" evidence="5">
    <location>
        <begin position="51"/>
        <end position="74"/>
    </location>
</feature>
<sequence>MEDGTWFTKGNGTYTNYSSCHVGKMTTIFTNFSVDCDNEDELNMSDSYVNLIKILSVTGYSMSLISLIVAFTIMFKIKKLHCARNILHMNLFASFILRSLMQILKNTLLQNGLGLSKDMLERDGIYYFHVDSNRNFECKLLVTLVEYFTAANYSWILMEGLYLNNLILRALFTDSNKNIVSYIILGWGLPVLMIVPWAVARLLFEDCFCWTSHKNKKIFAIIIIPTFISVLINLVLFVIISVVLYKKLKSSVNEDSKRYLKWAKSTLVLVPLFGVNYAVLLIFYFMNKQIWMICDILLGSLQGFFVAILYCFLNGEVKSELKPYVTTLLIFLATNDLTKYCFPRRDKFLSSAVGRQSICTTMSCSSLYNTGVGHRRNSKTKFDQLSKIKTSNSSLHTENKEPFVQNGVRHSVPKAGHYKPNLTFVHGRYPMNMATTNIDLYLSDTRSSQYYSQNLPTCEEEASMLEDKNGQANIDNANLKVL</sequence>
<keyword evidence="4 5" id="KW-0472">Membrane</keyword>
<dbReference type="SUPFAM" id="SSF81321">
    <property type="entry name" value="Family A G protein-coupled receptor-like"/>
    <property type="match status" value="1"/>
</dbReference>
<evidence type="ECO:0000256" key="1">
    <source>
        <dbReference type="ARBA" id="ARBA00004141"/>
    </source>
</evidence>
<dbReference type="PANTHER" id="PTHR45620:SF1">
    <property type="entry name" value="G-PROTEIN COUPLED RECEPTORS FAMILY 2 PROFILE 2 DOMAIN-CONTAINING PROTEIN"/>
    <property type="match status" value="1"/>
</dbReference>
<gene>
    <name evidence="7" type="ORF">ABEB36_000699</name>
</gene>
<organism evidence="7 8">
    <name type="scientific">Hypothenemus hampei</name>
    <name type="common">Coffee berry borer</name>
    <dbReference type="NCBI Taxonomy" id="57062"/>
    <lineage>
        <taxon>Eukaryota</taxon>
        <taxon>Metazoa</taxon>
        <taxon>Ecdysozoa</taxon>
        <taxon>Arthropoda</taxon>
        <taxon>Hexapoda</taxon>
        <taxon>Insecta</taxon>
        <taxon>Pterygota</taxon>
        <taxon>Neoptera</taxon>
        <taxon>Endopterygota</taxon>
        <taxon>Coleoptera</taxon>
        <taxon>Polyphaga</taxon>
        <taxon>Cucujiformia</taxon>
        <taxon>Curculionidae</taxon>
        <taxon>Scolytinae</taxon>
        <taxon>Hypothenemus</taxon>
    </lineage>
</organism>
<feature type="transmembrane region" description="Helical" evidence="5">
    <location>
        <begin position="290"/>
        <end position="313"/>
    </location>
</feature>
<keyword evidence="3 5" id="KW-1133">Transmembrane helix</keyword>